<dbReference type="PANTHER" id="PTHR10869">
    <property type="entry name" value="PROLYL 4-HYDROXYLASE ALPHA SUBUNIT"/>
    <property type="match status" value="1"/>
</dbReference>
<evidence type="ECO:0000256" key="5">
    <source>
        <dbReference type="ARBA" id="ARBA00022723"/>
    </source>
</evidence>
<dbReference type="Pfam" id="PF01549">
    <property type="entry name" value="ShK"/>
    <property type="match status" value="1"/>
</dbReference>
<feature type="domain" description="ShKT" evidence="13">
    <location>
        <begin position="113"/>
        <end position="147"/>
    </location>
</feature>
<dbReference type="GO" id="GO:0016020">
    <property type="term" value="C:membrane"/>
    <property type="evidence" value="ECO:0007669"/>
    <property type="project" value="UniProtKB-SubCell"/>
</dbReference>
<keyword evidence="10" id="KW-0472">Membrane</keyword>
<evidence type="ECO:0000256" key="3">
    <source>
        <dbReference type="ARBA" id="ARBA00004308"/>
    </source>
</evidence>
<dbReference type="InterPro" id="IPR005123">
    <property type="entry name" value="Oxoglu/Fe-dep_dioxygenase_dom"/>
</dbReference>
<dbReference type="InterPro" id="IPR045054">
    <property type="entry name" value="P4HA-like"/>
</dbReference>
<evidence type="ECO:0000256" key="8">
    <source>
        <dbReference type="ARBA" id="ARBA00023002"/>
    </source>
</evidence>
<accession>A0A9K3KMD6</accession>
<dbReference type="PROSITE" id="PS51670">
    <property type="entry name" value="SHKT"/>
    <property type="match status" value="1"/>
</dbReference>
<evidence type="ECO:0000256" key="1">
    <source>
        <dbReference type="ARBA" id="ARBA00001961"/>
    </source>
</evidence>
<evidence type="ECO:0000256" key="4">
    <source>
        <dbReference type="ARBA" id="ARBA00022692"/>
    </source>
</evidence>
<feature type="signal peptide" evidence="11">
    <location>
        <begin position="1"/>
        <end position="17"/>
    </location>
</feature>
<reference evidence="14" key="1">
    <citation type="journal article" date="2021" name="Sci. Rep.">
        <title>Diploid genomic architecture of Nitzschia inconspicua, an elite biomass production diatom.</title>
        <authorList>
            <person name="Oliver A."/>
            <person name="Podell S."/>
            <person name="Pinowska A."/>
            <person name="Traller J.C."/>
            <person name="Smith S.R."/>
            <person name="McClure R."/>
            <person name="Beliaev A."/>
            <person name="Bohutskyi P."/>
            <person name="Hill E.A."/>
            <person name="Rabines A."/>
            <person name="Zheng H."/>
            <person name="Allen L.Z."/>
            <person name="Kuo A."/>
            <person name="Grigoriev I.V."/>
            <person name="Allen A.E."/>
            <person name="Hazlebeck D."/>
            <person name="Allen E.E."/>
        </authorList>
    </citation>
    <scope>NUCLEOTIDE SEQUENCE</scope>
    <source>
        <strain evidence="14">Hildebrandi</strain>
    </source>
</reference>
<evidence type="ECO:0000256" key="7">
    <source>
        <dbReference type="ARBA" id="ARBA00022989"/>
    </source>
</evidence>
<dbReference type="EMBL" id="JAGRRH010000021">
    <property type="protein sequence ID" value="KAG7346373.1"/>
    <property type="molecule type" value="Genomic_DNA"/>
</dbReference>
<keyword evidence="9" id="KW-0408">Iron</keyword>
<keyword evidence="15" id="KW-1185">Reference proteome</keyword>
<dbReference type="GO" id="GO:0031418">
    <property type="term" value="F:L-ascorbic acid binding"/>
    <property type="evidence" value="ECO:0007669"/>
    <property type="project" value="InterPro"/>
</dbReference>
<comment type="cofactor">
    <cofactor evidence="1">
        <name>L-ascorbate</name>
        <dbReference type="ChEBI" id="CHEBI:38290"/>
    </cofactor>
</comment>
<dbReference type="InterPro" id="IPR003582">
    <property type="entry name" value="ShKT_dom"/>
</dbReference>
<dbReference type="GO" id="GO:0005783">
    <property type="term" value="C:endoplasmic reticulum"/>
    <property type="evidence" value="ECO:0007669"/>
    <property type="project" value="TreeGrafter"/>
</dbReference>
<dbReference type="InterPro" id="IPR006620">
    <property type="entry name" value="Pro_4_hyd_alph"/>
</dbReference>
<dbReference type="FunFam" id="2.60.120.620:FF:000031">
    <property type="entry name" value="Predicted protein"/>
    <property type="match status" value="1"/>
</dbReference>
<organism evidence="14 15">
    <name type="scientific">Nitzschia inconspicua</name>
    <dbReference type="NCBI Taxonomy" id="303405"/>
    <lineage>
        <taxon>Eukaryota</taxon>
        <taxon>Sar</taxon>
        <taxon>Stramenopiles</taxon>
        <taxon>Ochrophyta</taxon>
        <taxon>Bacillariophyta</taxon>
        <taxon>Bacillariophyceae</taxon>
        <taxon>Bacillariophycidae</taxon>
        <taxon>Bacillariales</taxon>
        <taxon>Bacillariaceae</taxon>
        <taxon>Nitzschia</taxon>
    </lineage>
</organism>
<evidence type="ECO:0000256" key="2">
    <source>
        <dbReference type="ARBA" id="ARBA00004167"/>
    </source>
</evidence>
<keyword evidence="7" id="KW-1133">Transmembrane helix</keyword>
<evidence type="ECO:0000256" key="11">
    <source>
        <dbReference type="SAM" id="SignalP"/>
    </source>
</evidence>
<dbReference type="AlphaFoldDB" id="A0A9K3KMD6"/>
<comment type="subcellular location">
    <subcellularLocation>
        <location evidence="3">Endomembrane system</location>
    </subcellularLocation>
    <subcellularLocation>
        <location evidence="2">Membrane</location>
        <topology evidence="2">Single-pass membrane protein</topology>
    </subcellularLocation>
</comment>
<proteinExistence type="predicted"/>
<dbReference type="PANTHER" id="PTHR10869:SF235">
    <property type="entry name" value="PROCOLLAGEN-PROLINE 4-DIOXYGENASE"/>
    <property type="match status" value="1"/>
</dbReference>
<dbReference type="Pfam" id="PF13640">
    <property type="entry name" value="2OG-FeII_Oxy_3"/>
    <property type="match status" value="1"/>
</dbReference>
<dbReference type="GO" id="GO:0004656">
    <property type="term" value="F:procollagen-proline 4-dioxygenase activity"/>
    <property type="evidence" value="ECO:0007669"/>
    <property type="project" value="TreeGrafter"/>
</dbReference>
<evidence type="ECO:0000256" key="6">
    <source>
        <dbReference type="ARBA" id="ARBA00022964"/>
    </source>
</evidence>
<keyword evidence="11" id="KW-0732">Signal</keyword>
<evidence type="ECO:0000313" key="15">
    <source>
        <dbReference type="Proteomes" id="UP000693970"/>
    </source>
</evidence>
<dbReference type="InterPro" id="IPR044862">
    <property type="entry name" value="Pro_4_hyd_alph_FE2OG_OXY"/>
</dbReference>
<dbReference type="Proteomes" id="UP000693970">
    <property type="component" value="Unassembled WGS sequence"/>
</dbReference>
<keyword evidence="8" id="KW-0560">Oxidoreductase</keyword>
<sequence>MRLFLFVFATSVLRAAASRSFADEDESKVKTVLFEATEFEAKDFVSEASVVYPQNLTFPAPKTYEGIGRDLGEPQHMDPSHSKEIYQRIEDARVYVEQVIRNDEKLSSIQHLCRNMHPSCAFWSVVGECDNNPGYMHMKCAPVCRTCEKLHVETRCPLDPDAVDAFSKPGDVNHLFERIVTEERYQKYEPVALSRPPDGPWLIQFENILNEEEAQRLIDLGAKQGYERSSDVGEQKEDGTFAKNINSGRTSTNAWCLGSCMEDEIAIGVVRRIEEITSIPETNSENLQLLRYEPDQYYQEHSDYIPYQKDRQCGVRILTFYMYLNDVEEGGGTRFPALNMTVTPKRGRAVLWPSVYDEDPNKKDPRTVHTALKVIKGVKYGANAWIHQRDFKGPNRNACT</sequence>
<name>A0A9K3KMD6_9STRA</name>
<evidence type="ECO:0000259" key="12">
    <source>
        <dbReference type="PROSITE" id="PS51471"/>
    </source>
</evidence>
<keyword evidence="6" id="KW-0223">Dioxygenase</keyword>
<dbReference type="PROSITE" id="PS51471">
    <property type="entry name" value="FE2OG_OXY"/>
    <property type="match status" value="1"/>
</dbReference>
<evidence type="ECO:0000256" key="9">
    <source>
        <dbReference type="ARBA" id="ARBA00023004"/>
    </source>
</evidence>
<keyword evidence="4" id="KW-0812">Transmembrane</keyword>
<dbReference type="SMART" id="SM00702">
    <property type="entry name" value="P4Hc"/>
    <property type="match status" value="1"/>
</dbReference>
<evidence type="ECO:0000256" key="10">
    <source>
        <dbReference type="ARBA" id="ARBA00023136"/>
    </source>
</evidence>
<evidence type="ECO:0000259" key="13">
    <source>
        <dbReference type="PROSITE" id="PS51670"/>
    </source>
</evidence>
<dbReference type="SMART" id="SM00254">
    <property type="entry name" value="ShKT"/>
    <property type="match status" value="1"/>
</dbReference>
<protein>
    <submittedName>
        <fullName evidence="14">2-oxyglutarate/Fe(II) oxygenase</fullName>
    </submittedName>
</protein>
<feature type="chain" id="PRO_5039910080" evidence="11">
    <location>
        <begin position="18"/>
        <end position="400"/>
    </location>
</feature>
<reference evidence="14" key="2">
    <citation type="submission" date="2021-04" db="EMBL/GenBank/DDBJ databases">
        <authorList>
            <person name="Podell S."/>
        </authorList>
    </citation>
    <scope>NUCLEOTIDE SEQUENCE</scope>
    <source>
        <strain evidence="14">Hildebrandi</strain>
    </source>
</reference>
<keyword evidence="5" id="KW-0479">Metal-binding</keyword>
<comment type="caution">
    <text evidence="14">The sequence shown here is derived from an EMBL/GenBank/DDBJ whole genome shotgun (WGS) entry which is preliminary data.</text>
</comment>
<evidence type="ECO:0000313" key="14">
    <source>
        <dbReference type="EMBL" id="KAG7346373.1"/>
    </source>
</evidence>
<gene>
    <name evidence="14" type="ORF">IV203_005441</name>
</gene>
<dbReference type="GO" id="GO:0005506">
    <property type="term" value="F:iron ion binding"/>
    <property type="evidence" value="ECO:0007669"/>
    <property type="project" value="InterPro"/>
</dbReference>
<dbReference type="OrthoDB" id="10259408at2759"/>
<feature type="domain" description="Fe2OG dioxygenase" evidence="12">
    <location>
        <begin position="283"/>
        <end position="388"/>
    </location>
</feature>